<sequence length="119" mass="13273">MKKYSTGVGLVLLGLSIGFSPLTLAKNDKHEHGAKAHVSKGHNEKSLPPGLQKKLARGEPLPPGWQKKLHKGDYLSDDYYDRGKIHVPIDRDGNITIDIDGTFIKLHDKTRRILDIIND</sequence>
<evidence type="ECO:0000313" key="2">
    <source>
        <dbReference type="EMBL" id="MXR67532.1"/>
    </source>
</evidence>
<evidence type="ECO:0008006" key="4">
    <source>
        <dbReference type="Google" id="ProtNLM"/>
    </source>
</evidence>
<organism evidence="2 3">
    <name type="scientific">Shewanella insulae</name>
    <dbReference type="NCBI Taxonomy" id="2681496"/>
    <lineage>
        <taxon>Bacteria</taxon>
        <taxon>Pseudomonadati</taxon>
        <taxon>Pseudomonadota</taxon>
        <taxon>Gammaproteobacteria</taxon>
        <taxon>Alteromonadales</taxon>
        <taxon>Shewanellaceae</taxon>
        <taxon>Shewanella</taxon>
    </lineage>
</organism>
<proteinExistence type="predicted"/>
<dbReference type="Gene3D" id="3.10.450.160">
    <property type="entry name" value="inner membrane protein cigr"/>
    <property type="match status" value="1"/>
</dbReference>
<dbReference type="Proteomes" id="UP000474778">
    <property type="component" value="Unassembled WGS sequence"/>
</dbReference>
<name>A0A6L7HTB6_9GAMM</name>
<feature type="region of interest" description="Disordered" evidence="1">
    <location>
        <begin position="30"/>
        <end position="67"/>
    </location>
</feature>
<dbReference type="AlphaFoldDB" id="A0A6L7HTB6"/>
<comment type="caution">
    <text evidence="2">The sequence shown here is derived from an EMBL/GenBank/DDBJ whole genome shotgun (WGS) entry which is preliminary data.</text>
</comment>
<dbReference type="EMBL" id="WRPA01000001">
    <property type="protein sequence ID" value="MXR67532.1"/>
    <property type="molecule type" value="Genomic_DNA"/>
</dbReference>
<accession>A0A6L7HTB6</accession>
<evidence type="ECO:0000313" key="3">
    <source>
        <dbReference type="Proteomes" id="UP000474778"/>
    </source>
</evidence>
<dbReference type="RefSeq" id="WP_160793510.1">
    <property type="nucleotide sequence ID" value="NZ_CANMWR010000011.1"/>
</dbReference>
<reference evidence="2 3" key="1">
    <citation type="submission" date="2019-12" db="EMBL/GenBank/DDBJ databases">
        <title>Shewanella insulae sp. nov., isolated from a tidal flat.</title>
        <authorList>
            <person name="Yoon J.-H."/>
        </authorList>
    </citation>
    <scope>NUCLEOTIDE SEQUENCE [LARGE SCALE GENOMIC DNA]</scope>
    <source>
        <strain evidence="2 3">JBTF-M18</strain>
    </source>
</reference>
<evidence type="ECO:0000256" key="1">
    <source>
        <dbReference type="SAM" id="MobiDB-lite"/>
    </source>
</evidence>
<gene>
    <name evidence="2" type="ORF">GNT65_02435</name>
</gene>
<keyword evidence="3" id="KW-1185">Reference proteome</keyword>
<protein>
    <recommendedName>
        <fullName evidence="4">RcnB family protein</fullName>
    </recommendedName>
</protein>